<name>A0AAV5MFQ0_9ROSI</name>
<evidence type="ECO:0000256" key="1">
    <source>
        <dbReference type="SAM" id="Phobius"/>
    </source>
</evidence>
<dbReference type="AlphaFoldDB" id="A0AAV5MFQ0"/>
<keyword evidence="1" id="KW-0812">Transmembrane</keyword>
<keyword evidence="1" id="KW-0472">Membrane</keyword>
<proteinExistence type="predicted"/>
<comment type="caution">
    <text evidence="2">The sequence shown here is derived from an EMBL/GenBank/DDBJ whole genome shotgun (WGS) entry which is preliminary data.</text>
</comment>
<protein>
    <submittedName>
        <fullName evidence="2">Uncharacterized protein</fullName>
    </submittedName>
</protein>
<evidence type="ECO:0000313" key="3">
    <source>
        <dbReference type="Proteomes" id="UP001054252"/>
    </source>
</evidence>
<keyword evidence="1" id="KW-1133">Transmembrane helix</keyword>
<organism evidence="2 3">
    <name type="scientific">Rubroshorea leprosula</name>
    <dbReference type="NCBI Taxonomy" id="152421"/>
    <lineage>
        <taxon>Eukaryota</taxon>
        <taxon>Viridiplantae</taxon>
        <taxon>Streptophyta</taxon>
        <taxon>Embryophyta</taxon>
        <taxon>Tracheophyta</taxon>
        <taxon>Spermatophyta</taxon>
        <taxon>Magnoliopsida</taxon>
        <taxon>eudicotyledons</taxon>
        <taxon>Gunneridae</taxon>
        <taxon>Pentapetalae</taxon>
        <taxon>rosids</taxon>
        <taxon>malvids</taxon>
        <taxon>Malvales</taxon>
        <taxon>Dipterocarpaceae</taxon>
        <taxon>Rubroshorea</taxon>
    </lineage>
</organism>
<sequence>MNGLGIFFVFQLFLLFVVPLLKLDLPCVLIGVPLFWLLVAPEKNLPLLLERFAVFILLLGKQ</sequence>
<gene>
    <name evidence="2" type="ORF">SLEP1_g55141</name>
</gene>
<dbReference type="Proteomes" id="UP001054252">
    <property type="component" value="Unassembled WGS sequence"/>
</dbReference>
<accession>A0AAV5MFQ0</accession>
<feature type="transmembrane region" description="Helical" evidence="1">
    <location>
        <begin position="12"/>
        <end position="38"/>
    </location>
</feature>
<reference evidence="2 3" key="1">
    <citation type="journal article" date="2021" name="Commun. Biol.">
        <title>The genome of Shorea leprosula (Dipterocarpaceae) highlights the ecological relevance of drought in aseasonal tropical rainforests.</title>
        <authorList>
            <person name="Ng K.K.S."/>
            <person name="Kobayashi M.J."/>
            <person name="Fawcett J.A."/>
            <person name="Hatakeyama M."/>
            <person name="Paape T."/>
            <person name="Ng C.H."/>
            <person name="Ang C.C."/>
            <person name="Tnah L.H."/>
            <person name="Lee C.T."/>
            <person name="Nishiyama T."/>
            <person name="Sese J."/>
            <person name="O'Brien M.J."/>
            <person name="Copetti D."/>
            <person name="Mohd Noor M.I."/>
            <person name="Ong R.C."/>
            <person name="Putra M."/>
            <person name="Sireger I.Z."/>
            <person name="Indrioko S."/>
            <person name="Kosugi Y."/>
            <person name="Izuno A."/>
            <person name="Isagi Y."/>
            <person name="Lee S.L."/>
            <person name="Shimizu K.K."/>
        </authorList>
    </citation>
    <scope>NUCLEOTIDE SEQUENCE [LARGE SCALE GENOMIC DNA]</scope>
    <source>
        <strain evidence="2">214</strain>
    </source>
</reference>
<evidence type="ECO:0000313" key="2">
    <source>
        <dbReference type="EMBL" id="GKV48317.1"/>
    </source>
</evidence>
<keyword evidence="3" id="KW-1185">Reference proteome</keyword>
<dbReference type="EMBL" id="BPVZ01000253">
    <property type="protein sequence ID" value="GKV48317.1"/>
    <property type="molecule type" value="Genomic_DNA"/>
</dbReference>